<dbReference type="Proteomes" id="UP000321787">
    <property type="component" value="Unassembled WGS sequence"/>
</dbReference>
<proteinExistence type="inferred from homology"/>
<dbReference type="SUPFAM" id="SSF110849">
    <property type="entry name" value="ParB/Sulfiredoxin"/>
    <property type="match status" value="1"/>
</dbReference>
<dbReference type="Pfam" id="PF08775">
    <property type="entry name" value="ParB"/>
    <property type="match status" value="1"/>
</dbReference>
<gene>
    <name evidence="4" type="primary">parB</name>
    <name evidence="4" type="ORF">AFI02nite_36960</name>
    <name evidence="5" type="ORF">GNP88_18055</name>
</gene>
<evidence type="ECO:0000313" key="7">
    <source>
        <dbReference type="Proteomes" id="UP000448038"/>
    </source>
</evidence>
<feature type="domain" description="ParB-like N-terminal" evidence="3">
    <location>
        <begin position="55"/>
        <end position="138"/>
    </location>
</feature>
<evidence type="ECO:0000256" key="2">
    <source>
        <dbReference type="ARBA" id="ARBA00023125"/>
    </source>
</evidence>
<organism evidence="4 6">
    <name type="scientific">Aliivibrio fischeri</name>
    <name type="common">Vibrio fischeri</name>
    <dbReference type="NCBI Taxonomy" id="668"/>
    <lineage>
        <taxon>Bacteria</taxon>
        <taxon>Pseudomonadati</taxon>
        <taxon>Pseudomonadota</taxon>
        <taxon>Gammaproteobacteria</taxon>
        <taxon>Vibrionales</taxon>
        <taxon>Vibrionaceae</taxon>
        <taxon>Aliivibrio</taxon>
    </lineage>
</organism>
<evidence type="ECO:0000313" key="4">
    <source>
        <dbReference type="EMBL" id="GEK15660.1"/>
    </source>
</evidence>
<comment type="similarity">
    <text evidence="1">Belongs to the ParB family.</text>
</comment>
<reference evidence="5 7" key="2">
    <citation type="submission" date="2019-11" db="EMBL/GenBank/DDBJ databases">
        <title>Using colonization assays and comparative genomics to discover symbiosis behaviors and factors in Vibrio fischeri.</title>
        <authorList>
            <person name="Bongrand C."/>
            <person name="Moriano-Gutierrez S."/>
            <person name="Arevalo P."/>
            <person name="Mcfall-Ngai M."/>
            <person name="Visick K."/>
            <person name="Polz M.F."/>
            <person name="Ruby E.G."/>
        </authorList>
    </citation>
    <scope>NUCLEOTIDE SEQUENCE [LARGE SCALE GENOMIC DNA]</scope>
    <source>
        <strain evidence="7">emors.4.1</strain>
        <strain evidence="5">Emors.4.1</strain>
    </source>
</reference>
<dbReference type="SMART" id="SM00470">
    <property type="entry name" value="ParB"/>
    <property type="match status" value="1"/>
</dbReference>
<evidence type="ECO:0000313" key="6">
    <source>
        <dbReference type="Proteomes" id="UP000321787"/>
    </source>
</evidence>
<dbReference type="EMBL" id="BJTZ01000035">
    <property type="protein sequence ID" value="GEK15660.1"/>
    <property type="molecule type" value="Genomic_DNA"/>
</dbReference>
<dbReference type="InterPro" id="IPR014884">
    <property type="entry name" value="ParB_fam_C"/>
</dbReference>
<dbReference type="GO" id="GO:0003677">
    <property type="term" value="F:DNA binding"/>
    <property type="evidence" value="ECO:0007669"/>
    <property type="project" value="UniProtKB-KW"/>
</dbReference>
<dbReference type="RefSeq" id="WP_146866235.1">
    <property type="nucleotide sequence ID" value="NZ_BJTZ01000035.1"/>
</dbReference>
<evidence type="ECO:0000256" key="1">
    <source>
        <dbReference type="ARBA" id="ARBA00006295"/>
    </source>
</evidence>
<evidence type="ECO:0000313" key="5">
    <source>
        <dbReference type="EMBL" id="MUK51044.1"/>
    </source>
</evidence>
<protein>
    <submittedName>
        <fullName evidence="4">Chromosome partitioning protein ParB</fullName>
    </submittedName>
    <submittedName>
        <fullName evidence="5">ParB/RepB/Spo0J family partition protein</fullName>
    </submittedName>
</protein>
<reference evidence="4 6" key="1">
    <citation type="submission" date="2019-07" db="EMBL/GenBank/DDBJ databases">
        <title>Whole genome shotgun sequence of Aliivibrio fischeri NBRC 101058.</title>
        <authorList>
            <person name="Hosoyama A."/>
            <person name="Uohara A."/>
            <person name="Ohji S."/>
            <person name="Ichikawa N."/>
        </authorList>
    </citation>
    <scope>NUCLEOTIDE SEQUENCE [LARGE SCALE GENOMIC DNA]</scope>
    <source>
        <strain evidence="4 6">NBRC 101058</strain>
    </source>
</reference>
<sequence length="322" mass="36886">MSKQRKVLGRSLKNFPSSILAQEETSDSVVFTLASGLKAEFNMISIPHHDIKDQTWVRFEVNGRDQNALTMEEVGDIMRTIKHQQFFPAIAVKESDKFEILDGSRRRMAAIYQGVDLKILYTEQKLSIDDAKQLAKDIQTAKEHSLREVGLRLILLKEHFKCDNKTLAKKEGLSESKVTRSLQAAAVPHDFVVLFPSQSALSYADYKYLFDLSVQLQGLDISISSFCLDVKDNINQLDIDNEEDLKSQIVKVIKIQFALVSEKKQDTKIVTEKLWDFDAKDCYARKKTKGRSISYEFNRIPKNLQSKIDEAVKYVLESELRQ</sequence>
<dbReference type="InterPro" id="IPR003115">
    <property type="entry name" value="ParB_N"/>
</dbReference>
<accession>A0A510UR33</accession>
<evidence type="ECO:0000259" key="3">
    <source>
        <dbReference type="SMART" id="SM00470"/>
    </source>
</evidence>
<dbReference type="EMBL" id="WOBN01000033">
    <property type="protein sequence ID" value="MUK51044.1"/>
    <property type="molecule type" value="Genomic_DNA"/>
</dbReference>
<dbReference type="InterPro" id="IPR036086">
    <property type="entry name" value="ParB/Sulfiredoxin_sf"/>
</dbReference>
<dbReference type="InterPro" id="IPR004437">
    <property type="entry name" value="ParB/RepB/Spo0J"/>
</dbReference>
<dbReference type="Proteomes" id="UP000448038">
    <property type="component" value="Unassembled WGS sequence"/>
</dbReference>
<dbReference type="PANTHER" id="PTHR38973:SF1">
    <property type="entry name" value="PLASMID PARTITION PROTEIN B"/>
    <property type="match status" value="1"/>
</dbReference>
<name>A0A510UR33_ALIFS</name>
<keyword evidence="2" id="KW-0238">DNA-binding</keyword>
<comment type="caution">
    <text evidence="4">The sequence shown here is derived from an EMBL/GenBank/DDBJ whole genome shotgun (WGS) entry which is preliminary data.</text>
</comment>
<dbReference type="PANTHER" id="PTHR38973">
    <property type="entry name" value="PLASMID PARTITIONING CONTROL PROTEIN-RELATED"/>
    <property type="match status" value="1"/>
</dbReference>
<dbReference type="AlphaFoldDB" id="A0A510UR33"/>
<dbReference type="CDD" id="cd16394">
    <property type="entry name" value="sopB_N"/>
    <property type="match status" value="1"/>
</dbReference>
<dbReference type="NCBIfam" id="TIGR00180">
    <property type="entry name" value="parB_part"/>
    <property type="match status" value="1"/>
</dbReference>
<dbReference type="Gene3D" id="1.10.10.2830">
    <property type="match status" value="1"/>
</dbReference>